<evidence type="ECO:0000313" key="3">
    <source>
        <dbReference type="EMBL" id="JAT66474.1"/>
    </source>
</evidence>
<dbReference type="AlphaFoldDB" id="A0A1D1YK77"/>
<dbReference type="PANTHER" id="PTHR34462">
    <property type="entry name" value="OS05G0587400 PROTEIN"/>
    <property type="match status" value="1"/>
</dbReference>
<keyword evidence="1" id="KW-0812">Transmembrane</keyword>
<keyword evidence="1" id="KW-0472">Membrane</keyword>
<gene>
    <name evidence="2" type="primary">lovB_0</name>
    <name evidence="3" type="synonym">lovB_1</name>
    <name evidence="2" type="ORF">g.49033</name>
    <name evidence="3" type="ORF">g.49038</name>
</gene>
<name>A0A1D1YK77_9ARAE</name>
<feature type="non-terminal residue" evidence="2">
    <location>
        <position position="314"/>
    </location>
</feature>
<dbReference type="EMBL" id="GDJX01012884">
    <property type="protein sequence ID" value="JAT55052.1"/>
    <property type="molecule type" value="Transcribed_RNA"/>
</dbReference>
<sequence length="314" mass="35000">MKFDKNVKQQRSYKLGRSQAEGPNWILIIGGALLSTLSIKFGCLLKQAFDTKQSKASTCSGNGKFMPRRMSEVCQLHSNLYCFDRGEEGCYYCRTGMSGGHVDFKQAPTSPASKEGDVDLPLVAISSLENRGNRGVIWPSSPECLELPRKPFNNSSSSESPCLSECGSDAFSKREVILKLREQLKKRDEMILEMQSQIASITNSLTAQMTRSAHLQSQLDGANKCLLDSELEIQRLRKAIANHCMSDTGIPKKTMTPQNWHAHVGNGHANDYANGYVSRAIDLELNYVSDNGRDSERLEMMKHEVKELKEVIEG</sequence>
<evidence type="ECO:0000313" key="2">
    <source>
        <dbReference type="EMBL" id="JAT55052.1"/>
    </source>
</evidence>
<dbReference type="PANTHER" id="PTHR34462:SF1">
    <property type="entry name" value="OS05G0587400 PROTEIN"/>
    <property type="match status" value="1"/>
</dbReference>
<evidence type="ECO:0000256" key="1">
    <source>
        <dbReference type="SAM" id="Phobius"/>
    </source>
</evidence>
<protein>
    <submittedName>
        <fullName evidence="2">Lovastatin nonaketide synthase</fullName>
    </submittedName>
</protein>
<reference evidence="2" key="1">
    <citation type="submission" date="2015-07" db="EMBL/GenBank/DDBJ databases">
        <title>Transcriptome Assembly of Anthurium amnicola.</title>
        <authorList>
            <person name="Suzuki J."/>
        </authorList>
    </citation>
    <scope>NUCLEOTIDE SEQUENCE</scope>
</reference>
<proteinExistence type="predicted"/>
<accession>A0A1D1YK77</accession>
<dbReference type="EMBL" id="GDJX01001462">
    <property type="protein sequence ID" value="JAT66474.1"/>
    <property type="molecule type" value="Transcribed_RNA"/>
</dbReference>
<organism evidence="2">
    <name type="scientific">Anthurium amnicola</name>
    <dbReference type="NCBI Taxonomy" id="1678845"/>
    <lineage>
        <taxon>Eukaryota</taxon>
        <taxon>Viridiplantae</taxon>
        <taxon>Streptophyta</taxon>
        <taxon>Embryophyta</taxon>
        <taxon>Tracheophyta</taxon>
        <taxon>Spermatophyta</taxon>
        <taxon>Magnoliopsida</taxon>
        <taxon>Liliopsida</taxon>
        <taxon>Araceae</taxon>
        <taxon>Pothoideae</taxon>
        <taxon>Potheae</taxon>
        <taxon>Anthurium</taxon>
    </lineage>
</organism>
<keyword evidence="1" id="KW-1133">Transmembrane helix</keyword>
<feature type="transmembrane region" description="Helical" evidence="1">
    <location>
        <begin position="25"/>
        <end position="45"/>
    </location>
</feature>